<dbReference type="EMBL" id="CM045871">
    <property type="protein sequence ID" value="KAI7952071.1"/>
    <property type="molecule type" value="Genomic_DNA"/>
</dbReference>
<protein>
    <submittedName>
        <fullName evidence="1">Uncharacterized protein</fullName>
    </submittedName>
</protein>
<keyword evidence="2" id="KW-1185">Reference proteome</keyword>
<comment type="caution">
    <text evidence="1">The sequence shown here is derived from an EMBL/GenBank/DDBJ whole genome shotgun (WGS) entry which is preliminary data.</text>
</comment>
<name>A0ACC0EFH3_9BASI</name>
<organism evidence="1 2">
    <name type="scientific">Puccinia striiformis f. sp. tritici</name>
    <dbReference type="NCBI Taxonomy" id="168172"/>
    <lineage>
        <taxon>Eukaryota</taxon>
        <taxon>Fungi</taxon>
        <taxon>Dikarya</taxon>
        <taxon>Basidiomycota</taxon>
        <taxon>Pucciniomycotina</taxon>
        <taxon>Pucciniomycetes</taxon>
        <taxon>Pucciniales</taxon>
        <taxon>Pucciniaceae</taxon>
        <taxon>Puccinia</taxon>
    </lineage>
</organism>
<accession>A0ACC0EFH3</accession>
<evidence type="ECO:0000313" key="1">
    <source>
        <dbReference type="EMBL" id="KAI7952071.1"/>
    </source>
</evidence>
<reference evidence="2" key="2">
    <citation type="journal article" date="2018" name="Mol. Plant Microbe Interact.">
        <title>Genome sequence resources for the wheat stripe rust pathogen (Puccinia striiformis f. sp. tritici) and the barley stripe rust pathogen (Puccinia striiformis f. sp. hordei).</title>
        <authorList>
            <person name="Xia C."/>
            <person name="Wang M."/>
            <person name="Yin C."/>
            <person name="Cornejo O.E."/>
            <person name="Hulbert S.H."/>
            <person name="Chen X."/>
        </authorList>
    </citation>
    <scope>NUCLEOTIDE SEQUENCE [LARGE SCALE GENOMIC DNA]</scope>
    <source>
        <strain evidence="2">93-210</strain>
    </source>
</reference>
<evidence type="ECO:0000313" key="2">
    <source>
        <dbReference type="Proteomes" id="UP001060170"/>
    </source>
</evidence>
<proteinExistence type="predicted"/>
<dbReference type="Proteomes" id="UP001060170">
    <property type="component" value="Chromosome 7"/>
</dbReference>
<reference evidence="1 2" key="3">
    <citation type="journal article" date="2022" name="Microbiol. Spectr.">
        <title>Folding features and dynamics of 3D genome architecture in plant fungal pathogens.</title>
        <authorList>
            <person name="Xia C."/>
        </authorList>
    </citation>
    <scope>NUCLEOTIDE SEQUENCE [LARGE SCALE GENOMIC DNA]</scope>
    <source>
        <strain evidence="1 2">93-210</strain>
    </source>
</reference>
<reference evidence="2" key="1">
    <citation type="journal article" date="2018" name="BMC Genomics">
        <title>Genomic insights into host adaptation between the wheat stripe rust pathogen (Puccinia striiformis f. sp. tritici) and the barley stripe rust pathogen (Puccinia striiformis f. sp. hordei).</title>
        <authorList>
            <person name="Xia C."/>
            <person name="Wang M."/>
            <person name="Yin C."/>
            <person name="Cornejo O.E."/>
            <person name="Hulbert S.H."/>
            <person name="Chen X."/>
        </authorList>
    </citation>
    <scope>NUCLEOTIDE SEQUENCE [LARGE SCALE GENOMIC DNA]</scope>
    <source>
        <strain evidence="2">93-210</strain>
    </source>
</reference>
<gene>
    <name evidence="1" type="ORF">MJO28_007755</name>
</gene>
<sequence length="78" mass="8418">MKNSILLPVYKTGPSTLKKPETPVNHQSGVSGAKVNPSDNKTGNEMGQGVRRQVMNHESFDVIMSHFPNSVHVATTGT</sequence>